<reference evidence="3" key="1">
    <citation type="submission" date="2013-10" db="EMBL/GenBank/DDBJ databases">
        <title>Genomic analysis of the causative agents of coccidiosis in chickens.</title>
        <authorList>
            <person name="Reid A.J."/>
            <person name="Blake D."/>
            <person name="Billington K."/>
            <person name="Browne H."/>
            <person name="Dunn M."/>
            <person name="Hung S."/>
            <person name="Kawahara F."/>
            <person name="Miranda-Saavedra D."/>
            <person name="Mourier T."/>
            <person name="Nagra H."/>
            <person name="Otto T.D."/>
            <person name="Rawlings N."/>
            <person name="Sanchez A."/>
            <person name="Sanders M."/>
            <person name="Subramaniam C."/>
            <person name="Tay Y."/>
            <person name="Dear P."/>
            <person name="Doerig C."/>
            <person name="Gruber A."/>
            <person name="Parkinson J."/>
            <person name="Shirley M."/>
            <person name="Wan K.L."/>
            <person name="Berriman M."/>
            <person name="Tomley F."/>
            <person name="Pain A."/>
        </authorList>
    </citation>
    <scope>NUCLEOTIDE SEQUENCE [LARGE SCALE GENOMIC DNA]</scope>
    <source>
        <strain evidence="3">Houghton</strain>
    </source>
</reference>
<dbReference type="InterPro" id="IPR038765">
    <property type="entry name" value="Papain-like_cys_pep_sf"/>
</dbReference>
<dbReference type="GO" id="GO:0006508">
    <property type="term" value="P:proteolysis"/>
    <property type="evidence" value="ECO:0007669"/>
    <property type="project" value="InterPro"/>
</dbReference>
<dbReference type="AlphaFoldDB" id="U6MU51"/>
<gene>
    <name evidence="3" type="ORF">ENH_00002250</name>
</gene>
<dbReference type="OrthoDB" id="498368at2759"/>
<evidence type="ECO:0000259" key="2">
    <source>
        <dbReference type="Pfam" id="PF00112"/>
    </source>
</evidence>
<evidence type="ECO:0000313" key="3">
    <source>
        <dbReference type="EMBL" id="CDJ65205.1"/>
    </source>
</evidence>
<sequence>MEKQTQTQDARHGHPQVLGGSQVSGSLALLRCNAQPLTLPRSTWGNDWGRNGYIKMKRGENLAAIESQAVAIDPDLRRGRAALLVQQLRAQAASEQQQNAAA</sequence>
<reference evidence="3" key="2">
    <citation type="submission" date="2013-10" db="EMBL/GenBank/DDBJ databases">
        <authorList>
            <person name="Aslett M."/>
        </authorList>
    </citation>
    <scope>NUCLEOTIDE SEQUENCE [LARGE SCALE GENOMIC DNA]</scope>
    <source>
        <strain evidence="3">Houghton</strain>
    </source>
</reference>
<name>U6MU51_9EIME</name>
<dbReference type="VEuPathDB" id="ToxoDB:ENH_00002250"/>
<evidence type="ECO:0000313" key="4">
    <source>
        <dbReference type="Proteomes" id="UP000030754"/>
    </source>
</evidence>
<feature type="region of interest" description="Disordered" evidence="1">
    <location>
        <begin position="1"/>
        <end position="21"/>
    </location>
</feature>
<dbReference type="EMBL" id="HG723089">
    <property type="protein sequence ID" value="CDJ65205.1"/>
    <property type="molecule type" value="Genomic_DNA"/>
</dbReference>
<dbReference type="RefSeq" id="XP_013433672.1">
    <property type="nucleotide sequence ID" value="XM_013578218.1"/>
</dbReference>
<accession>U6MU51</accession>
<dbReference type="Gene3D" id="3.90.70.10">
    <property type="entry name" value="Cysteine proteinases"/>
    <property type="match status" value="1"/>
</dbReference>
<dbReference type="GO" id="GO:0008234">
    <property type="term" value="F:cysteine-type peptidase activity"/>
    <property type="evidence" value="ECO:0007669"/>
    <property type="project" value="InterPro"/>
</dbReference>
<evidence type="ECO:0000256" key="1">
    <source>
        <dbReference type="SAM" id="MobiDB-lite"/>
    </source>
</evidence>
<dbReference type="Proteomes" id="UP000030754">
    <property type="component" value="Unassembled WGS sequence"/>
</dbReference>
<keyword evidence="4" id="KW-1185">Reference proteome</keyword>
<protein>
    <recommendedName>
        <fullName evidence="2">Peptidase C1A papain C-terminal domain-containing protein</fullName>
    </recommendedName>
</protein>
<organism evidence="3 4">
    <name type="scientific">Eimeria necatrix</name>
    <dbReference type="NCBI Taxonomy" id="51315"/>
    <lineage>
        <taxon>Eukaryota</taxon>
        <taxon>Sar</taxon>
        <taxon>Alveolata</taxon>
        <taxon>Apicomplexa</taxon>
        <taxon>Conoidasida</taxon>
        <taxon>Coccidia</taxon>
        <taxon>Eucoccidiorida</taxon>
        <taxon>Eimeriorina</taxon>
        <taxon>Eimeriidae</taxon>
        <taxon>Eimeria</taxon>
    </lineage>
</organism>
<dbReference type="InterPro" id="IPR000668">
    <property type="entry name" value="Peptidase_C1A_C"/>
</dbReference>
<dbReference type="Pfam" id="PF00112">
    <property type="entry name" value="Peptidase_C1"/>
    <property type="match status" value="1"/>
</dbReference>
<dbReference type="SUPFAM" id="SSF54001">
    <property type="entry name" value="Cysteine proteinases"/>
    <property type="match status" value="1"/>
</dbReference>
<dbReference type="GeneID" id="25470420"/>
<proteinExistence type="predicted"/>
<feature type="domain" description="Peptidase C1A papain C-terminal" evidence="2">
    <location>
        <begin position="36"/>
        <end position="71"/>
    </location>
</feature>